<evidence type="ECO:0000313" key="2">
    <source>
        <dbReference type="Proteomes" id="UP000256561"/>
    </source>
</evidence>
<dbReference type="RefSeq" id="WP_115594119.1">
    <property type="nucleotide sequence ID" value="NZ_QRHA01000011.1"/>
</dbReference>
<dbReference type="InterPro" id="IPR021936">
    <property type="entry name" value="DUF3549"/>
</dbReference>
<protein>
    <submittedName>
        <fullName evidence="1">DUF3549 family protein</fullName>
    </submittedName>
</protein>
<accession>A0A3D8M5G4</accession>
<reference evidence="2" key="1">
    <citation type="submission" date="2018-08" db="EMBL/GenBank/DDBJ databases">
        <authorList>
            <person name="Zhang J."/>
            <person name="Du Z.-J."/>
        </authorList>
    </citation>
    <scope>NUCLEOTIDE SEQUENCE [LARGE SCALE GENOMIC DNA]</scope>
    <source>
        <strain evidence="2">KCTC 52655</strain>
    </source>
</reference>
<keyword evidence="2" id="KW-1185">Reference proteome</keyword>
<name>A0A3D8M5G4_9ALTE</name>
<comment type="caution">
    <text evidence="1">The sequence shown here is derived from an EMBL/GenBank/DDBJ whole genome shotgun (WGS) entry which is preliminary data.</text>
</comment>
<dbReference type="EMBL" id="QRHA01000011">
    <property type="protein sequence ID" value="RDV24392.1"/>
    <property type="molecule type" value="Genomic_DNA"/>
</dbReference>
<proteinExistence type="predicted"/>
<evidence type="ECO:0000313" key="1">
    <source>
        <dbReference type="EMBL" id="RDV24392.1"/>
    </source>
</evidence>
<gene>
    <name evidence="1" type="ORF">DXV75_14340</name>
</gene>
<dbReference type="OrthoDB" id="5597089at2"/>
<dbReference type="Proteomes" id="UP000256561">
    <property type="component" value="Unassembled WGS sequence"/>
</dbReference>
<dbReference type="Pfam" id="PF12069">
    <property type="entry name" value="DUF3549"/>
    <property type="match status" value="1"/>
</dbReference>
<organism evidence="1 2">
    <name type="scientific">Alteromonas aestuariivivens</name>
    <dbReference type="NCBI Taxonomy" id="1938339"/>
    <lineage>
        <taxon>Bacteria</taxon>
        <taxon>Pseudomonadati</taxon>
        <taxon>Pseudomonadota</taxon>
        <taxon>Gammaproteobacteria</taxon>
        <taxon>Alteromonadales</taxon>
        <taxon>Alteromonadaceae</taxon>
        <taxon>Alteromonas/Salinimonas group</taxon>
        <taxon>Alteromonas</taxon>
    </lineage>
</organism>
<sequence length="355" mass="40082">MTAESINSISEFLLHAGTNFRILDLGRGVVPVSGQEFLDMENGLIAPPRPRQQHGWYAILFWNGQASEQHYIWFIKLPLDEQGKIVSAARNHFLQIIVDALGNRISKNDSASSKLPDNPYSFVPNQTLMAQFGAVARKLLNHPPCAGYLDVESYVRDPETHDWNALSLQAIADFAARINRAQGDWVVKHFDSYSTSFQLALLNALESSSLPEPISMLLQRKLLSEDKEPLDDAMELASLRALSAYTDAHELTHFLQQYITKKEDLSLDHLSVLAARHYRHFDTKLTRLYFEEVAKSDEKLGYNGELFTGLFSDLVQIPELRAEVLALLRSPERSPLLANAFGRVFSKAQNDRKSQ</sequence>
<dbReference type="AlphaFoldDB" id="A0A3D8M5G4"/>